<evidence type="ECO:0000313" key="3">
    <source>
        <dbReference type="Proteomes" id="UP000249619"/>
    </source>
</evidence>
<sequence length="179" mass="20250">MMHLSPLVTLLLLSTLPLTLAHPKASNTGSTIWDAAALPHCPSTHYPTFSQYKAAISQYCSKHFSPSKWLRDDEKVVLTYTLKDGRGYPIKWILSVTWDQLDFQPGGKLLVYQDDCMQWFQEFYAAGEEGHGWCRTEGVGKKLLVGGRRNGIGGGVEGNKIWVETRKRLDDYFEPPEED</sequence>
<organism evidence="2 3">
    <name type="scientific">Stemphylium lycopersici</name>
    <name type="common">Tomato gray leaf spot disease fungus</name>
    <name type="synonym">Thyrospora lycopersici</name>
    <dbReference type="NCBI Taxonomy" id="183478"/>
    <lineage>
        <taxon>Eukaryota</taxon>
        <taxon>Fungi</taxon>
        <taxon>Dikarya</taxon>
        <taxon>Ascomycota</taxon>
        <taxon>Pezizomycotina</taxon>
        <taxon>Dothideomycetes</taxon>
        <taxon>Pleosporomycetidae</taxon>
        <taxon>Pleosporales</taxon>
        <taxon>Pleosporineae</taxon>
        <taxon>Pleosporaceae</taxon>
        <taxon>Stemphylium</taxon>
    </lineage>
</organism>
<evidence type="ECO:0000256" key="1">
    <source>
        <dbReference type="SAM" id="SignalP"/>
    </source>
</evidence>
<name>A0A364N996_STELY</name>
<reference evidence="3" key="1">
    <citation type="submission" date="2018-05" db="EMBL/GenBank/DDBJ databases">
        <title>Draft genome sequence of Stemphylium lycopersici strain CIDEFI 213.</title>
        <authorList>
            <person name="Medina R."/>
            <person name="Franco M.E.E."/>
            <person name="Lucentini C.G."/>
            <person name="Saparrat M.C.N."/>
            <person name="Balatti P.A."/>
        </authorList>
    </citation>
    <scope>NUCLEOTIDE SEQUENCE [LARGE SCALE GENOMIC DNA]</scope>
    <source>
        <strain evidence="3">CIDEFI 213</strain>
    </source>
</reference>
<keyword evidence="3" id="KW-1185">Reference proteome</keyword>
<dbReference type="Proteomes" id="UP000249619">
    <property type="component" value="Unassembled WGS sequence"/>
</dbReference>
<evidence type="ECO:0000313" key="2">
    <source>
        <dbReference type="EMBL" id="RAR13581.1"/>
    </source>
</evidence>
<protein>
    <submittedName>
        <fullName evidence="2">Uncharacterized protein</fullName>
    </submittedName>
</protein>
<feature type="signal peptide" evidence="1">
    <location>
        <begin position="1"/>
        <end position="21"/>
    </location>
</feature>
<dbReference type="AlphaFoldDB" id="A0A364N996"/>
<comment type="caution">
    <text evidence="2">The sequence shown here is derived from an EMBL/GenBank/DDBJ whole genome shotgun (WGS) entry which is preliminary data.</text>
</comment>
<feature type="chain" id="PRO_5016612781" evidence="1">
    <location>
        <begin position="22"/>
        <end position="179"/>
    </location>
</feature>
<accession>A0A364N996</accession>
<proteinExistence type="predicted"/>
<dbReference type="EMBL" id="QGDH01000033">
    <property type="protein sequence ID" value="RAR13581.1"/>
    <property type="molecule type" value="Genomic_DNA"/>
</dbReference>
<keyword evidence="1" id="KW-0732">Signal</keyword>
<gene>
    <name evidence="2" type="ORF">DDE83_003038</name>
</gene>